<accession>A0ABZ1I5S5</accession>
<dbReference type="InterPro" id="IPR051791">
    <property type="entry name" value="Pra-immunoreactive"/>
</dbReference>
<feature type="transmembrane region" description="Helical" evidence="2">
    <location>
        <begin position="48"/>
        <end position="67"/>
    </location>
</feature>
<evidence type="ECO:0000256" key="1">
    <source>
        <dbReference type="SAM" id="MobiDB-lite"/>
    </source>
</evidence>
<evidence type="ECO:0000313" key="3">
    <source>
        <dbReference type="EMBL" id="WSE29630.1"/>
    </source>
</evidence>
<keyword evidence="2" id="KW-0812">Transmembrane</keyword>
<dbReference type="EMBL" id="CP142149">
    <property type="protein sequence ID" value="WSE29630.1"/>
    <property type="molecule type" value="Genomic_DNA"/>
</dbReference>
<reference evidence="3 4" key="1">
    <citation type="journal article" date="2015" name="Int. J. Syst. Evol. Microbiol.">
        <title>Amycolatopsis rhabdoformis sp. nov., an actinomycete isolated from a tropical forest soil.</title>
        <authorList>
            <person name="Souza W.R."/>
            <person name="Silva R.E."/>
            <person name="Goodfellow M."/>
            <person name="Busarakam K."/>
            <person name="Figueiro F.S."/>
            <person name="Ferreira D."/>
            <person name="Rodrigues-Filho E."/>
            <person name="Moraes L.A.B."/>
            <person name="Zucchi T.D."/>
        </authorList>
    </citation>
    <scope>NUCLEOTIDE SEQUENCE [LARGE SCALE GENOMIC DNA]</scope>
    <source>
        <strain evidence="3 4">NCIMB 14900</strain>
    </source>
</reference>
<sequence>MARWTGEWLPGTGNGPGASERTAPKWRGETFGLPESGVGSVAGGGARLVALVIDLVLAGLITTLFVRYDVQDVAAMQTFNWWAGVVWAVITTVPVTFFGFTAGMGAVGVRVARLDGATMVGPWRALVRMVLTVVIVPAIVRNIDGRSWLDRVTGTVVIRLR</sequence>
<evidence type="ECO:0000313" key="4">
    <source>
        <dbReference type="Proteomes" id="UP001330812"/>
    </source>
</evidence>
<dbReference type="Proteomes" id="UP001330812">
    <property type="component" value="Chromosome"/>
</dbReference>
<feature type="transmembrane region" description="Helical" evidence="2">
    <location>
        <begin position="79"/>
        <end position="102"/>
    </location>
</feature>
<name>A0ABZ1I5S5_9PSEU</name>
<keyword evidence="2" id="KW-0472">Membrane</keyword>
<dbReference type="PANTHER" id="PTHR36115:SF6">
    <property type="entry name" value="PROLINE-RICH ANTIGEN HOMOLOG"/>
    <property type="match status" value="1"/>
</dbReference>
<dbReference type="PANTHER" id="PTHR36115">
    <property type="entry name" value="PROLINE-RICH ANTIGEN HOMOLOG-RELATED"/>
    <property type="match status" value="1"/>
</dbReference>
<gene>
    <name evidence="3" type="ORF">VSH64_43700</name>
</gene>
<organism evidence="3 4">
    <name type="scientific">Amycolatopsis rhabdoformis</name>
    <dbReference type="NCBI Taxonomy" id="1448059"/>
    <lineage>
        <taxon>Bacteria</taxon>
        <taxon>Bacillati</taxon>
        <taxon>Actinomycetota</taxon>
        <taxon>Actinomycetes</taxon>
        <taxon>Pseudonocardiales</taxon>
        <taxon>Pseudonocardiaceae</taxon>
        <taxon>Amycolatopsis</taxon>
    </lineage>
</organism>
<protein>
    <submittedName>
        <fullName evidence="3">RDD family protein</fullName>
    </submittedName>
</protein>
<feature type="transmembrane region" description="Helical" evidence="2">
    <location>
        <begin position="122"/>
        <end position="140"/>
    </location>
</feature>
<keyword evidence="4" id="KW-1185">Reference proteome</keyword>
<dbReference type="RefSeq" id="WP_326568590.1">
    <property type="nucleotide sequence ID" value="NZ_CP142149.1"/>
</dbReference>
<keyword evidence="2" id="KW-1133">Transmembrane helix</keyword>
<feature type="region of interest" description="Disordered" evidence="1">
    <location>
        <begin position="1"/>
        <end position="25"/>
    </location>
</feature>
<proteinExistence type="predicted"/>
<evidence type="ECO:0000256" key="2">
    <source>
        <dbReference type="SAM" id="Phobius"/>
    </source>
</evidence>